<gene>
    <name evidence="4" type="ORF">JQN70_13440</name>
</gene>
<dbReference type="EMBL" id="JAFDVD010000015">
    <property type="protein sequence ID" value="MBM6401397.1"/>
    <property type="molecule type" value="Genomic_DNA"/>
</dbReference>
<reference evidence="4" key="1">
    <citation type="submission" date="2021-02" db="EMBL/GenBank/DDBJ databases">
        <title>Phycicoccus sp. MQZ13P-5T, whole genome shotgun sequence.</title>
        <authorList>
            <person name="Tuo L."/>
        </authorList>
    </citation>
    <scope>NUCLEOTIDE SEQUENCE</scope>
    <source>
        <strain evidence="4">MQZ13P-5</strain>
    </source>
</reference>
<dbReference type="RefSeq" id="WP_204131872.1">
    <property type="nucleotide sequence ID" value="NZ_JAFDVD010000015.1"/>
</dbReference>
<evidence type="ECO:0000259" key="3">
    <source>
        <dbReference type="PROSITE" id="PS50043"/>
    </source>
</evidence>
<keyword evidence="5" id="KW-1185">Reference proteome</keyword>
<dbReference type="PANTHER" id="PTHR16305">
    <property type="entry name" value="TESTICULAR SOLUBLE ADENYLYL CYCLASE"/>
    <property type="match status" value="1"/>
</dbReference>
<feature type="domain" description="HTH luxR-type" evidence="3">
    <location>
        <begin position="799"/>
        <end position="864"/>
    </location>
</feature>
<dbReference type="SUPFAM" id="SSF48452">
    <property type="entry name" value="TPR-like"/>
    <property type="match status" value="2"/>
</dbReference>
<dbReference type="InterPro" id="IPR000792">
    <property type="entry name" value="Tscrpt_reg_LuxR_C"/>
</dbReference>
<accession>A0ABS2CND9</accession>
<protein>
    <submittedName>
        <fullName evidence="4">AAA family ATPase</fullName>
    </submittedName>
</protein>
<dbReference type="CDD" id="cd06170">
    <property type="entry name" value="LuxR_C_like"/>
    <property type="match status" value="1"/>
</dbReference>
<dbReference type="SUPFAM" id="SSF52540">
    <property type="entry name" value="P-loop containing nucleoside triphosphate hydrolases"/>
    <property type="match status" value="1"/>
</dbReference>
<dbReference type="PRINTS" id="PR00038">
    <property type="entry name" value="HTHLUXR"/>
</dbReference>
<dbReference type="SMART" id="SM00028">
    <property type="entry name" value="TPR"/>
    <property type="match status" value="2"/>
</dbReference>
<dbReference type="InterPro" id="IPR041664">
    <property type="entry name" value="AAA_16"/>
</dbReference>
<dbReference type="InterPro" id="IPR027417">
    <property type="entry name" value="P-loop_NTPase"/>
</dbReference>
<dbReference type="Gene3D" id="1.10.10.10">
    <property type="entry name" value="Winged helix-like DNA-binding domain superfamily/Winged helix DNA-binding domain"/>
    <property type="match status" value="1"/>
</dbReference>
<dbReference type="InterPro" id="IPR019734">
    <property type="entry name" value="TPR_rpt"/>
</dbReference>
<evidence type="ECO:0000313" key="5">
    <source>
        <dbReference type="Proteomes" id="UP001430172"/>
    </source>
</evidence>
<dbReference type="InterPro" id="IPR016032">
    <property type="entry name" value="Sig_transdc_resp-reg_C-effctor"/>
</dbReference>
<keyword evidence="2" id="KW-0067">ATP-binding</keyword>
<proteinExistence type="predicted"/>
<dbReference type="Pfam" id="PF00196">
    <property type="entry name" value="GerE"/>
    <property type="match status" value="1"/>
</dbReference>
<dbReference type="Gene3D" id="1.25.40.10">
    <property type="entry name" value="Tetratricopeptide repeat domain"/>
    <property type="match status" value="2"/>
</dbReference>
<dbReference type="InterPro" id="IPR011990">
    <property type="entry name" value="TPR-like_helical_dom_sf"/>
</dbReference>
<keyword evidence="1" id="KW-0547">Nucleotide-binding</keyword>
<dbReference type="SMART" id="SM00421">
    <property type="entry name" value="HTH_LUXR"/>
    <property type="match status" value="1"/>
</dbReference>
<dbReference type="InterPro" id="IPR036388">
    <property type="entry name" value="WH-like_DNA-bd_sf"/>
</dbReference>
<dbReference type="SUPFAM" id="SSF46894">
    <property type="entry name" value="C-terminal effector domain of the bipartite response regulators"/>
    <property type="match status" value="1"/>
</dbReference>
<dbReference type="Pfam" id="PF13191">
    <property type="entry name" value="AAA_16"/>
    <property type="match status" value="1"/>
</dbReference>
<dbReference type="PANTHER" id="PTHR16305:SF35">
    <property type="entry name" value="TRANSCRIPTIONAL ACTIVATOR DOMAIN"/>
    <property type="match status" value="1"/>
</dbReference>
<evidence type="ECO:0000256" key="1">
    <source>
        <dbReference type="ARBA" id="ARBA00022741"/>
    </source>
</evidence>
<sequence length="867" mass="93134">MTLREREEQLEVAARYLSEATAGQGRLVYVAGEAGIGKTSFVQRVLDDAGGAARGVVGQCDGSATPAPLGPLVDMLPDLPDGVWAPGVTRQEVFSRLVAALRDPPGRPPYLVVIEDAHWADEATLDLIRHVARRVHDCRALVMVTYRPEDVSANGLRLLLGDTAAARGTRRIDLPALSAEGVAALAAEHGRDHPDATVTDAGRLYEVTGGNAFFVTEALSADADDVPQTVRDAVLARVSRLDESAQRALEVVALAGARARVELLAELLATGLTEIDEPLRRGLLREVDGDVVFRHELARLAVVGEIPVGRGVHLHRRLLAALEARGADPAVLAHHAEGAGLADAVLRHAPVAATRAAELGAHQEAVRQYRRALRHADRLDDAARADLLWSLGYECYLTERIDQAIDCTRRALEIWERSGETLRVGDAWRCLSRLSWFAGRGADAERQADTAIDLLHGTPSVELAMAYSNRTQLRMLSSDLEGTRTWGASTLEVLEQLPDGPGRHEVRVHALNNLGTMEVTAGDLATGQGLLLESLEGARSAGLHEHAARAYCNLASAAVVQRRHGEAKRYLDEGIEYCGERDLDSWTLYLEGVRCRFLLDAGDAPAARALAQSILDRGELAAIDAIEPVLVLAHVHARHGDPRSTDLLARAAELAEGMQEVQRMAPAAAARSEAAWIAGDVDLAAAVATDAWPVALRADCPWNRGVVATWLPPDVAVSADVLAPPYAAEREGRWEDASALWERLGCPFERAMALARSATREGLTEAVHGFDRLGADAAAARSRTMLRARGWPAPRTPRGTPHVNGLTPRELEVLALVGRGLPDAGIAERLSISRRTAEHHVASILAKVGVSSRRELVGMGSGRPEDG</sequence>
<evidence type="ECO:0000256" key="2">
    <source>
        <dbReference type="ARBA" id="ARBA00022840"/>
    </source>
</evidence>
<comment type="caution">
    <text evidence="4">The sequence shown here is derived from an EMBL/GenBank/DDBJ whole genome shotgun (WGS) entry which is preliminary data.</text>
</comment>
<dbReference type="Proteomes" id="UP001430172">
    <property type="component" value="Unassembled WGS sequence"/>
</dbReference>
<dbReference type="PROSITE" id="PS50043">
    <property type="entry name" value="HTH_LUXR_2"/>
    <property type="match status" value="1"/>
</dbReference>
<organism evidence="4 5">
    <name type="scientific">Phycicoccus sonneratiae</name>
    <dbReference type="NCBI Taxonomy" id="2807628"/>
    <lineage>
        <taxon>Bacteria</taxon>
        <taxon>Bacillati</taxon>
        <taxon>Actinomycetota</taxon>
        <taxon>Actinomycetes</taxon>
        <taxon>Micrococcales</taxon>
        <taxon>Intrasporangiaceae</taxon>
        <taxon>Phycicoccus</taxon>
    </lineage>
</organism>
<name>A0ABS2CND9_9MICO</name>
<evidence type="ECO:0000313" key="4">
    <source>
        <dbReference type="EMBL" id="MBM6401397.1"/>
    </source>
</evidence>
<dbReference type="Gene3D" id="3.40.50.300">
    <property type="entry name" value="P-loop containing nucleotide triphosphate hydrolases"/>
    <property type="match status" value="1"/>
</dbReference>